<dbReference type="RefSeq" id="WP_084289553.1">
    <property type="nucleotide sequence ID" value="NZ_FWYB01000005.1"/>
</dbReference>
<name>A0A1W2D2T3_9SPHI</name>
<dbReference type="Proteomes" id="UP000192678">
    <property type="component" value="Unassembled WGS sequence"/>
</dbReference>
<gene>
    <name evidence="1" type="ORF">SAMN04488101_105218</name>
</gene>
<dbReference type="AlphaFoldDB" id="A0A1W2D2T3"/>
<evidence type="ECO:0000313" key="2">
    <source>
        <dbReference type="Proteomes" id="UP000192678"/>
    </source>
</evidence>
<sequence length="68" mass="8026">MYLNADVVGKRQMMGSIFYEKWTFIDGNHRTPKINEAVNLIYQITSNLWYKKRGFNITNNTESSKVHL</sequence>
<reference evidence="1 2" key="1">
    <citation type="submission" date="2017-04" db="EMBL/GenBank/DDBJ databases">
        <authorList>
            <person name="Afonso C.L."/>
            <person name="Miller P.J."/>
            <person name="Scott M.A."/>
            <person name="Spackman E."/>
            <person name="Goraichik I."/>
            <person name="Dimitrov K.M."/>
            <person name="Suarez D.L."/>
            <person name="Swayne D.E."/>
        </authorList>
    </citation>
    <scope>NUCLEOTIDE SEQUENCE [LARGE SCALE GENOMIC DNA]</scope>
    <source>
        <strain evidence="1 2">DSM 19625</strain>
    </source>
</reference>
<organism evidence="1 2">
    <name type="scientific">Pedobacter nyackensis</name>
    <dbReference type="NCBI Taxonomy" id="475255"/>
    <lineage>
        <taxon>Bacteria</taxon>
        <taxon>Pseudomonadati</taxon>
        <taxon>Bacteroidota</taxon>
        <taxon>Sphingobacteriia</taxon>
        <taxon>Sphingobacteriales</taxon>
        <taxon>Sphingobacteriaceae</taxon>
        <taxon>Pedobacter</taxon>
    </lineage>
</organism>
<dbReference type="EMBL" id="FWYB01000005">
    <property type="protein sequence ID" value="SMC91830.1"/>
    <property type="molecule type" value="Genomic_DNA"/>
</dbReference>
<evidence type="ECO:0000313" key="1">
    <source>
        <dbReference type="EMBL" id="SMC91830.1"/>
    </source>
</evidence>
<proteinExistence type="predicted"/>
<dbReference type="OrthoDB" id="9815006at2"/>
<protein>
    <submittedName>
        <fullName evidence="1">Uncharacterized protein</fullName>
    </submittedName>
</protein>
<keyword evidence="2" id="KW-1185">Reference proteome</keyword>
<accession>A0A1W2D2T3</accession>